<dbReference type="PANTHER" id="PTHR31175:SF104">
    <property type="entry name" value="SAUR-LIKE AUXIN-RESPONSIVE FAMILY PROTEIN"/>
    <property type="match status" value="1"/>
</dbReference>
<evidence type="ECO:0000256" key="3">
    <source>
        <dbReference type="ARBA" id="ARBA00022604"/>
    </source>
</evidence>
<proteinExistence type="inferred from homology"/>
<reference evidence="4 5" key="1">
    <citation type="submission" date="2024-05" db="EMBL/GenBank/DDBJ databases">
        <title>Haplotype-resolved chromosome-level genome assembly of Huyou (Citrus changshanensis).</title>
        <authorList>
            <person name="Miao C."/>
            <person name="Chen W."/>
            <person name="Wu Y."/>
            <person name="Wang L."/>
            <person name="Zhao S."/>
            <person name="Grierson D."/>
            <person name="Xu C."/>
            <person name="Chen K."/>
        </authorList>
    </citation>
    <scope>NUCLEOTIDE SEQUENCE [LARGE SCALE GENOMIC DNA]</scope>
    <source>
        <strain evidence="4">01-14</strain>
        <tissue evidence="4">Leaf</tissue>
    </source>
</reference>
<keyword evidence="3" id="KW-0341">Growth regulation</keyword>
<evidence type="ECO:0000313" key="5">
    <source>
        <dbReference type="Proteomes" id="UP001428341"/>
    </source>
</evidence>
<dbReference type="EMBL" id="JBCGBO010000025">
    <property type="protein sequence ID" value="KAK9176426.1"/>
    <property type="molecule type" value="Genomic_DNA"/>
</dbReference>
<dbReference type="InterPro" id="IPR003676">
    <property type="entry name" value="SAUR_fam"/>
</dbReference>
<keyword evidence="5" id="KW-1185">Reference proteome</keyword>
<organism evidence="4 5">
    <name type="scientific">Citrus x changshan-huyou</name>
    <dbReference type="NCBI Taxonomy" id="2935761"/>
    <lineage>
        <taxon>Eukaryota</taxon>
        <taxon>Viridiplantae</taxon>
        <taxon>Streptophyta</taxon>
        <taxon>Embryophyta</taxon>
        <taxon>Tracheophyta</taxon>
        <taxon>Spermatophyta</taxon>
        <taxon>Magnoliopsida</taxon>
        <taxon>eudicotyledons</taxon>
        <taxon>Gunneridae</taxon>
        <taxon>Pentapetalae</taxon>
        <taxon>rosids</taxon>
        <taxon>malvids</taxon>
        <taxon>Sapindales</taxon>
        <taxon>Rutaceae</taxon>
        <taxon>Aurantioideae</taxon>
        <taxon>Citrus</taxon>
    </lineage>
</organism>
<dbReference type="GO" id="GO:0009733">
    <property type="term" value="P:response to auxin"/>
    <property type="evidence" value="ECO:0007669"/>
    <property type="project" value="InterPro"/>
</dbReference>
<sequence>MAAMKRRRISFPRTGAVENSLSLANKGHFVVYTADEIRFAVPLEYLSKNIFIELLRMSEEEFGLPSDGPITLPCDSIFLKYVMSLVKDHMPEDLEKALHHITISSYQEISSLELRVQLFTYWSIMINSKRLVQLARKWQKIVATKRKRISFPRSVATQKSSVANKGHFVVYTTDNTRFTVPLEYLSRSVFIELLRMSEEEFGLPSDGPITLPCDSTFFKYVMSLVKGCIPEDLVKALLTSLSTCRFSASSSLGVGHRHRHTVIYGY</sequence>
<comment type="caution">
    <text evidence="4">The sequence shown here is derived from an EMBL/GenBank/DDBJ whole genome shotgun (WGS) entry which is preliminary data.</text>
</comment>
<comment type="similarity">
    <text evidence="1">Belongs to the ARG7 family.</text>
</comment>
<dbReference type="Proteomes" id="UP001428341">
    <property type="component" value="Unassembled WGS sequence"/>
</dbReference>
<protein>
    <submittedName>
        <fullName evidence="4">Uncharacterized protein</fullName>
    </submittedName>
</protein>
<evidence type="ECO:0000256" key="1">
    <source>
        <dbReference type="ARBA" id="ARBA00006974"/>
    </source>
</evidence>
<dbReference type="PANTHER" id="PTHR31175">
    <property type="entry name" value="AUXIN-RESPONSIVE FAMILY PROTEIN"/>
    <property type="match status" value="1"/>
</dbReference>
<gene>
    <name evidence="4" type="ORF">WN944_028443</name>
</gene>
<keyword evidence="2" id="KW-0217">Developmental protein</keyword>
<accession>A0AAP0LJT6</accession>
<dbReference type="AlphaFoldDB" id="A0AAP0LJT6"/>
<evidence type="ECO:0000256" key="2">
    <source>
        <dbReference type="ARBA" id="ARBA00022473"/>
    </source>
</evidence>
<evidence type="ECO:0000313" key="4">
    <source>
        <dbReference type="EMBL" id="KAK9176426.1"/>
    </source>
</evidence>
<name>A0AAP0LJT6_9ROSI</name>
<dbReference type="Pfam" id="PF02519">
    <property type="entry name" value="Auxin_inducible"/>
    <property type="match status" value="2"/>
</dbReference>